<name>A0A0L7LEC6_OPEBR</name>
<evidence type="ECO:0000313" key="2">
    <source>
        <dbReference type="EMBL" id="KOB73556.1"/>
    </source>
</evidence>
<comment type="caution">
    <text evidence="2">The sequence shown here is derived from an EMBL/GenBank/DDBJ whole genome shotgun (WGS) entry which is preliminary data.</text>
</comment>
<dbReference type="Proteomes" id="UP000037510">
    <property type="component" value="Unassembled WGS sequence"/>
</dbReference>
<proteinExistence type="predicted"/>
<protein>
    <submittedName>
        <fullName evidence="2">Uncharacterized protein</fullName>
    </submittedName>
</protein>
<evidence type="ECO:0000313" key="3">
    <source>
        <dbReference type="Proteomes" id="UP000037510"/>
    </source>
</evidence>
<keyword evidence="3" id="KW-1185">Reference proteome</keyword>
<sequence>MLDKDSLFKIQRRLGQSASRDNINYVKKKAISAYTHLKAKLRYRDGIPLERASQEKSSDTHKTPYERVKRCREPIILSVREQVTSGPNVARTWRGRGADHTKSMIPPRRLRTIHKPTLPNLRYINQLHIE</sequence>
<organism evidence="2 3">
    <name type="scientific">Operophtera brumata</name>
    <name type="common">Winter moth</name>
    <name type="synonym">Phalaena brumata</name>
    <dbReference type="NCBI Taxonomy" id="104452"/>
    <lineage>
        <taxon>Eukaryota</taxon>
        <taxon>Metazoa</taxon>
        <taxon>Ecdysozoa</taxon>
        <taxon>Arthropoda</taxon>
        <taxon>Hexapoda</taxon>
        <taxon>Insecta</taxon>
        <taxon>Pterygota</taxon>
        <taxon>Neoptera</taxon>
        <taxon>Endopterygota</taxon>
        <taxon>Lepidoptera</taxon>
        <taxon>Glossata</taxon>
        <taxon>Ditrysia</taxon>
        <taxon>Geometroidea</taxon>
        <taxon>Geometridae</taxon>
        <taxon>Larentiinae</taxon>
        <taxon>Operophtera</taxon>
    </lineage>
</organism>
<gene>
    <name evidence="2" type="ORF">OBRU01_10571</name>
</gene>
<dbReference type="EMBL" id="JTDY01001553">
    <property type="protein sequence ID" value="KOB73556.1"/>
    <property type="molecule type" value="Genomic_DNA"/>
</dbReference>
<accession>A0A0L7LEC6</accession>
<feature type="region of interest" description="Disordered" evidence="1">
    <location>
        <begin position="48"/>
        <end position="67"/>
    </location>
</feature>
<reference evidence="2 3" key="1">
    <citation type="journal article" date="2015" name="Genome Biol. Evol.">
        <title>The genome of winter moth (Operophtera brumata) provides a genomic perspective on sexual dimorphism and phenology.</title>
        <authorList>
            <person name="Derks M.F."/>
            <person name="Smit S."/>
            <person name="Salis L."/>
            <person name="Schijlen E."/>
            <person name="Bossers A."/>
            <person name="Mateman C."/>
            <person name="Pijl A.S."/>
            <person name="de Ridder D."/>
            <person name="Groenen M.A."/>
            <person name="Visser M.E."/>
            <person name="Megens H.J."/>
        </authorList>
    </citation>
    <scope>NUCLEOTIDE SEQUENCE [LARGE SCALE GENOMIC DNA]</scope>
    <source>
        <strain evidence="2">WM2013NL</strain>
        <tissue evidence="2">Head and thorax</tissue>
    </source>
</reference>
<dbReference type="AlphaFoldDB" id="A0A0L7LEC6"/>
<evidence type="ECO:0000256" key="1">
    <source>
        <dbReference type="SAM" id="MobiDB-lite"/>
    </source>
</evidence>